<dbReference type="AlphaFoldDB" id="A0A2T1N8I5"/>
<evidence type="ECO:0000313" key="3">
    <source>
        <dbReference type="Proteomes" id="UP000238426"/>
    </source>
</evidence>
<reference evidence="2 3" key="1">
    <citation type="submission" date="2018-03" db="EMBL/GenBank/DDBJ databases">
        <title>Mesoflavibacter sp. HG37 and Mesoflavibacter sp. HG96 sp.nov., two marine bacteria isolated from seawater of Western Pacific Ocean.</title>
        <authorList>
            <person name="Cheng H."/>
            <person name="Wu Y.-H."/>
            <person name="Guo L.-L."/>
            <person name="Xu X.-W."/>
        </authorList>
    </citation>
    <scope>NUCLEOTIDE SEQUENCE [LARGE SCALE GENOMIC DNA]</scope>
    <source>
        <strain evidence="2 3">KCTC 32269</strain>
    </source>
</reference>
<dbReference type="OrthoDB" id="9798632at2"/>
<feature type="domain" description="NAD(P)-binding" evidence="1">
    <location>
        <begin position="9"/>
        <end position="160"/>
    </location>
</feature>
<protein>
    <submittedName>
        <fullName evidence="2">Nucleoside-diphosphate sugar epimerase</fullName>
    </submittedName>
</protein>
<dbReference type="Pfam" id="PF13460">
    <property type="entry name" value="NAD_binding_10"/>
    <property type="match status" value="1"/>
</dbReference>
<comment type="caution">
    <text evidence="2">The sequence shown here is derived from an EMBL/GenBank/DDBJ whole genome shotgun (WGS) entry which is preliminary data.</text>
</comment>
<gene>
    <name evidence="2" type="ORF">C7H52_07720</name>
</gene>
<sequence>MSKTAIILGASGLTGGILLDQIIKDNYYTRIKLFSRSKIEGLPNKVFQFIGDLFEIESFAEDFTGDVVFCCIGTTKSKTSDKNLYKKIDCGIPANTAKLAKVNGIETFIVISAMGANKNSRVFYNKTKGEMEQAIFKQNIKNTYVLRPSLINGERNESRFLEHLGIKVFNFLNPLLFGPLEKYQSIKAETIAKAMLYIAKQPPQINPIILSNNIKELLNNKK</sequence>
<keyword evidence="3" id="KW-1185">Reference proteome</keyword>
<dbReference type="PANTHER" id="PTHR14097">
    <property type="entry name" value="OXIDOREDUCTASE HTATIP2"/>
    <property type="match status" value="1"/>
</dbReference>
<proteinExistence type="predicted"/>
<dbReference type="SUPFAM" id="SSF51735">
    <property type="entry name" value="NAD(P)-binding Rossmann-fold domains"/>
    <property type="match status" value="1"/>
</dbReference>
<dbReference type="PANTHER" id="PTHR14097:SF7">
    <property type="entry name" value="OXIDOREDUCTASE HTATIP2"/>
    <property type="match status" value="1"/>
</dbReference>
<organism evidence="2 3">
    <name type="scientific">Aurantibacter aestuarii</name>
    <dbReference type="NCBI Taxonomy" id="1266046"/>
    <lineage>
        <taxon>Bacteria</taxon>
        <taxon>Pseudomonadati</taxon>
        <taxon>Bacteroidota</taxon>
        <taxon>Flavobacteriia</taxon>
        <taxon>Flavobacteriales</taxon>
        <taxon>Flavobacteriaceae</taxon>
        <taxon>Aurantibacter</taxon>
    </lineage>
</organism>
<dbReference type="EMBL" id="PXOQ01000009">
    <property type="protein sequence ID" value="PSG88184.1"/>
    <property type="molecule type" value="Genomic_DNA"/>
</dbReference>
<accession>A0A2T1N8I5</accession>
<name>A0A2T1N8I5_9FLAO</name>
<dbReference type="InterPro" id="IPR016040">
    <property type="entry name" value="NAD(P)-bd_dom"/>
</dbReference>
<dbReference type="Proteomes" id="UP000238426">
    <property type="component" value="Unassembled WGS sequence"/>
</dbReference>
<evidence type="ECO:0000313" key="2">
    <source>
        <dbReference type="EMBL" id="PSG88184.1"/>
    </source>
</evidence>
<dbReference type="RefSeq" id="WP_106463324.1">
    <property type="nucleotide sequence ID" value="NZ_PXOQ01000009.1"/>
</dbReference>
<evidence type="ECO:0000259" key="1">
    <source>
        <dbReference type="Pfam" id="PF13460"/>
    </source>
</evidence>
<dbReference type="Gene3D" id="3.40.50.720">
    <property type="entry name" value="NAD(P)-binding Rossmann-like Domain"/>
    <property type="match status" value="1"/>
</dbReference>
<dbReference type="InterPro" id="IPR036291">
    <property type="entry name" value="NAD(P)-bd_dom_sf"/>
</dbReference>